<protein>
    <recommendedName>
        <fullName evidence="5">Lipoprotein</fullName>
    </recommendedName>
</protein>
<dbReference type="OrthoDB" id="6354400at2"/>
<reference evidence="3 4" key="1">
    <citation type="submission" date="2015-09" db="EMBL/GenBank/DDBJ databases">
        <title>Identification and resolution of microdiversity through metagenomic sequencing of parallel consortia.</title>
        <authorList>
            <person name="Nelson W.C."/>
            <person name="Romine M.F."/>
            <person name="Lindemann S.R."/>
        </authorList>
    </citation>
    <scope>NUCLEOTIDE SEQUENCE [LARGE SCALE GENOMIC DNA]</scope>
    <source>
        <strain evidence="3">HL-55</strain>
    </source>
</reference>
<evidence type="ECO:0000313" key="4">
    <source>
        <dbReference type="Proteomes" id="UP000050416"/>
    </source>
</evidence>
<dbReference type="PATRIC" id="fig|1305731.5.peg.276"/>
<feature type="region of interest" description="Disordered" evidence="1">
    <location>
        <begin position="24"/>
        <end position="43"/>
    </location>
</feature>
<feature type="chain" id="PRO_5006146223" description="Lipoprotein" evidence="2">
    <location>
        <begin position="21"/>
        <end position="488"/>
    </location>
</feature>
<comment type="caution">
    <text evidence="3">The sequence shown here is derived from an EMBL/GenBank/DDBJ whole genome shotgun (WGS) entry which is preliminary data.</text>
</comment>
<proteinExistence type="predicted"/>
<name>A0A0P7YE44_9GAMM</name>
<dbReference type="AlphaFoldDB" id="A0A0P7YE44"/>
<accession>A0A0P7YE44</accession>
<sequence length="488" mass="52275">MNTKKNLLGLAVLTTSLALVGCGGSSSSGNQQTDGDTTSDEPTFPAVFAFSQDPAAALNEMKDIPDKALPPELYELIREQFIDGTDSSGQTRLELLTGLDDFTNIQCGANFGDDANPADAADGKPANSFQTTITDPENEAELGAYSDGSGNTAALFNESFLLDFNDCQLVDPDNTSIVVATIDGEVSFIREWVGESSNSSMGRDRVLMENFYFNFGPNGNEETAPVEIAMMNGTTYGLAFNFTETHVFGEFSQSQKNALGNFEYAETFRTRLFIQRLVDNDFNGMYAFDTSNLKIVTTPNGGTPAQVKFNNFASVLSLKPDPSDPGLFDYELAVEANYRGDENSDSTSIVFGTGESEQSLFLETRKHGSTDGLIAGTADISSLKGLLRDRSANVEEFSCPDGSSLGYSATSEAPLVAGLVFLDNTNDENTLRVFVDGDNEQTSRDPSVAISTMSFDADCSPGNGPTHFIPLPGLGGVEYTTTSQPPQV</sequence>
<organism evidence="3 4">
    <name type="scientific">Marinobacter excellens HL-55</name>
    <dbReference type="NCBI Taxonomy" id="1305731"/>
    <lineage>
        <taxon>Bacteria</taxon>
        <taxon>Pseudomonadati</taxon>
        <taxon>Pseudomonadota</taxon>
        <taxon>Gammaproteobacteria</taxon>
        <taxon>Pseudomonadales</taxon>
        <taxon>Marinobacteraceae</taxon>
        <taxon>Marinobacter</taxon>
    </lineage>
</organism>
<keyword evidence="2" id="KW-0732">Signal</keyword>
<feature type="signal peptide" evidence="2">
    <location>
        <begin position="1"/>
        <end position="20"/>
    </location>
</feature>
<evidence type="ECO:0000256" key="2">
    <source>
        <dbReference type="SAM" id="SignalP"/>
    </source>
</evidence>
<dbReference type="Proteomes" id="UP000050416">
    <property type="component" value="Unassembled WGS sequence"/>
</dbReference>
<evidence type="ECO:0000313" key="3">
    <source>
        <dbReference type="EMBL" id="KPQ28760.1"/>
    </source>
</evidence>
<evidence type="ECO:0008006" key="5">
    <source>
        <dbReference type="Google" id="ProtNLM"/>
    </source>
</evidence>
<dbReference type="EMBL" id="LJZQ01000012">
    <property type="protein sequence ID" value="KPQ28760.1"/>
    <property type="molecule type" value="Genomic_DNA"/>
</dbReference>
<gene>
    <name evidence="3" type="ORF">HLUCCX14_09660</name>
</gene>
<evidence type="ECO:0000256" key="1">
    <source>
        <dbReference type="SAM" id="MobiDB-lite"/>
    </source>
</evidence>
<dbReference type="PROSITE" id="PS51257">
    <property type="entry name" value="PROKAR_LIPOPROTEIN"/>
    <property type="match status" value="1"/>
</dbReference>